<reference evidence="2" key="1">
    <citation type="submission" date="2023-05" db="EMBL/GenBank/DDBJ databases">
        <title>Mycoplasma phocimorsus sp. nov., isolated from Scandinavian patients with seal finger or septic arthritis after contact with seals.</title>
        <authorList>
            <person name="Skafte-Holm A."/>
            <person name="Pedersen T.R."/>
            <person name="Froelund M."/>
            <person name="Stegger M."/>
            <person name="Qvortrup K."/>
            <person name="Michaels D.L."/>
            <person name="Brown D.R."/>
            <person name="Jensen J.S."/>
        </authorList>
    </citation>
    <scope>NUCLEOTIDE SEQUENCE</scope>
    <source>
        <strain evidence="2">M5725</strain>
    </source>
</reference>
<gene>
    <name evidence="2" type="ORF">QLQ80_02800</name>
</gene>
<protein>
    <submittedName>
        <fullName evidence="2">Uncharacterized protein</fullName>
    </submittedName>
</protein>
<feature type="transmembrane region" description="Helical" evidence="1">
    <location>
        <begin position="36"/>
        <end position="53"/>
    </location>
</feature>
<name>A0AAJ1PUB7_9MOLU</name>
<keyword evidence="1" id="KW-0472">Membrane</keyword>
<dbReference type="Proteomes" id="UP001224428">
    <property type="component" value="Unassembled WGS sequence"/>
</dbReference>
<evidence type="ECO:0000313" key="3">
    <source>
        <dbReference type="Proteomes" id="UP001224428"/>
    </source>
</evidence>
<feature type="transmembrane region" description="Helical" evidence="1">
    <location>
        <begin position="121"/>
        <end position="145"/>
    </location>
</feature>
<evidence type="ECO:0000256" key="1">
    <source>
        <dbReference type="SAM" id="Phobius"/>
    </source>
</evidence>
<sequence>MNEIRYQENKITKITSSALMLSVIFVLGFFLRFIKFNSFLSFNFSFVIIYITYRYISKKGAFLIAFLNAIISPAINAQGYEPGIMLGHFILLLSIILFVLFLDLFQFIIPFKKLIFNIFQLLLATIAASIIITLLNVYIFTAIYFKIYHTINSFSYTEIIKKWNIFRGLFFNMNSYFLGAGITYFTFNIINISVNSILILLLQNPVKKIFSFKF</sequence>
<feature type="transmembrane region" description="Helical" evidence="1">
    <location>
        <begin position="86"/>
        <end position="109"/>
    </location>
</feature>
<proteinExistence type="predicted"/>
<dbReference type="NCBIfam" id="NF046054">
    <property type="entry name" value="memb_MPN527"/>
    <property type="match status" value="1"/>
</dbReference>
<evidence type="ECO:0000313" key="2">
    <source>
        <dbReference type="EMBL" id="MDJ1645995.1"/>
    </source>
</evidence>
<keyword evidence="3" id="KW-1185">Reference proteome</keyword>
<keyword evidence="1" id="KW-1133">Transmembrane helix</keyword>
<comment type="caution">
    <text evidence="2">The sequence shown here is derived from an EMBL/GenBank/DDBJ whole genome shotgun (WGS) entry which is preliminary data.</text>
</comment>
<organism evidence="2 3">
    <name type="scientific">Mycoplasma phocimorsus</name>
    <dbReference type="NCBI Taxonomy" id="3045839"/>
    <lineage>
        <taxon>Bacteria</taxon>
        <taxon>Bacillati</taxon>
        <taxon>Mycoplasmatota</taxon>
        <taxon>Mollicutes</taxon>
        <taxon>Mycoplasmataceae</taxon>
        <taxon>Mycoplasma</taxon>
    </lineage>
</organism>
<accession>A0AAJ1PUB7</accession>
<feature type="transmembrane region" description="Helical" evidence="1">
    <location>
        <begin position="176"/>
        <end position="202"/>
    </location>
</feature>
<keyword evidence="1" id="KW-0812">Transmembrane</keyword>
<dbReference type="RefSeq" id="WP_283823561.1">
    <property type="nucleotide sequence ID" value="NZ_JASDAY010000016.1"/>
</dbReference>
<dbReference type="EMBL" id="JASDDP010000024">
    <property type="protein sequence ID" value="MDJ1645995.1"/>
    <property type="molecule type" value="Genomic_DNA"/>
</dbReference>
<dbReference type="AlphaFoldDB" id="A0AAJ1PUB7"/>
<feature type="transmembrane region" description="Helical" evidence="1">
    <location>
        <begin position="60"/>
        <end position="80"/>
    </location>
</feature>
<feature type="transmembrane region" description="Helical" evidence="1">
    <location>
        <begin position="12"/>
        <end position="30"/>
    </location>
</feature>
<dbReference type="Gene3D" id="1.10.1760.20">
    <property type="match status" value="1"/>
</dbReference>